<feature type="repeat" description="TPR" evidence="3">
    <location>
        <begin position="497"/>
        <end position="530"/>
    </location>
</feature>
<dbReference type="InterPro" id="IPR009003">
    <property type="entry name" value="Peptidase_S1_PA"/>
</dbReference>
<dbReference type="AlphaFoldDB" id="A0A846H6T2"/>
<dbReference type="Pfam" id="PF13371">
    <property type="entry name" value="TPR_9"/>
    <property type="match status" value="2"/>
</dbReference>
<comment type="caution">
    <text evidence="4">The sequence shown here is derived from an EMBL/GenBank/DDBJ whole genome shotgun (WGS) entry which is preliminary data.</text>
</comment>
<feature type="repeat" description="TPR" evidence="3">
    <location>
        <begin position="429"/>
        <end position="462"/>
    </location>
</feature>
<feature type="repeat" description="TPR" evidence="3">
    <location>
        <begin position="395"/>
        <end position="428"/>
    </location>
</feature>
<dbReference type="InterPro" id="IPR043504">
    <property type="entry name" value="Peptidase_S1_PA_chymotrypsin"/>
</dbReference>
<gene>
    <name evidence="4" type="ORF">PI95_009335</name>
</gene>
<dbReference type="InterPro" id="IPR011990">
    <property type="entry name" value="TPR-like_helical_dom_sf"/>
</dbReference>
<dbReference type="GO" id="GO:0009279">
    <property type="term" value="C:cell outer membrane"/>
    <property type="evidence" value="ECO:0007669"/>
    <property type="project" value="TreeGrafter"/>
</dbReference>
<sequence>MRFYYGLAPALIGVSIVVVQTQVAVALSSQEVGKIAKEITVLIASTNNPGSGVIIKKEGNTYTVITAAHVVAKPDNYAIVTSDSLRYQVNYKTVRRLPDIDLAVVQFTSDINYKVAKIGNSDQSTEGTIAYVAGFPKATAAISSRIYNFVEGKISANASKALKEGYALVYSNDTLPGMSGGAVLNDKGELIGIHGRADTSTDNFKASEINPNIFVKTGFNLGIPINTFLRLSSNVGVNLGISAPPLVATAPKADDFYAQGVDKFRKGDYKGGIDNLNEAIRLNPNYAKAYYIRAFIRAASSKNWQEKDWQGAIADINQVIKINPNDVDAYKTRAFFRTQLKDFQGAIADTNQAIKINYNDVNAYKIRALSRAQLKDFQGAIADLNQVIKINPNDAGGYVGRGMYRNQLKDFQGAITDFNQAIKIDYNNIYAYNGRGEARINLQDLQGALADLNQAIKINPNDVETYSKRGLVRYALGDKQGGITDFNSAIKIKPNDPRAYFGLGFVSAKSGDKQGAIAYFQKAANLYQEAGNTEPYQQTLELIRQLQQ</sequence>
<dbReference type="EMBL" id="JTCM02000013">
    <property type="protein sequence ID" value="NEU72763.1"/>
    <property type="molecule type" value="Genomic_DNA"/>
</dbReference>
<proteinExistence type="predicted"/>
<feature type="repeat" description="TPR" evidence="3">
    <location>
        <begin position="463"/>
        <end position="496"/>
    </location>
</feature>
<dbReference type="GO" id="GO:0046813">
    <property type="term" value="P:receptor-mediated virion attachment to host cell"/>
    <property type="evidence" value="ECO:0007669"/>
    <property type="project" value="TreeGrafter"/>
</dbReference>
<dbReference type="SMART" id="SM00028">
    <property type="entry name" value="TPR"/>
    <property type="match status" value="8"/>
</dbReference>
<dbReference type="PANTHER" id="PTHR44858:SF1">
    <property type="entry name" value="UDP-N-ACETYLGLUCOSAMINE--PEPTIDE N-ACETYLGLUCOSAMINYLTRANSFERASE SPINDLY-RELATED"/>
    <property type="match status" value="1"/>
</dbReference>
<dbReference type="Gene3D" id="1.25.40.10">
    <property type="entry name" value="Tetratricopeptide repeat domain"/>
    <property type="match status" value="3"/>
</dbReference>
<dbReference type="RefSeq" id="WP_039753414.1">
    <property type="nucleotide sequence ID" value="NZ_JTCM02000013.1"/>
</dbReference>
<evidence type="ECO:0000256" key="1">
    <source>
        <dbReference type="ARBA" id="ARBA00022737"/>
    </source>
</evidence>
<evidence type="ECO:0000256" key="3">
    <source>
        <dbReference type="PROSITE-ProRule" id="PRU00339"/>
    </source>
</evidence>
<dbReference type="InterPro" id="IPR019734">
    <property type="entry name" value="TPR_rpt"/>
</dbReference>
<dbReference type="PANTHER" id="PTHR44858">
    <property type="entry name" value="TETRATRICOPEPTIDE REPEAT PROTEIN 6"/>
    <property type="match status" value="1"/>
</dbReference>
<evidence type="ECO:0000256" key="2">
    <source>
        <dbReference type="ARBA" id="ARBA00022803"/>
    </source>
</evidence>
<dbReference type="PROSITE" id="PS50005">
    <property type="entry name" value="TPR"/>
    <property type="match status" value="6"/>
</dbReference>
<reference evidence="4 5" key="1">
    <citation type="journal article" date="2015" name="Genome Announc.">
        <title>Draft Genome Sequence of Cyanobacterium Hassallia byssoidea Strain VB512170, Isolated from Monuments in India.</title>
        <authorList>
            <person name="Singh D."/>
            <person name="Chandrababunaidu M.M."/>
            <person name="Panda A."/>
            <person name="Sen D."/>
            <person name="Bhattacharyya S."/>
            <person name="Adhikary S.P."/>
            <person name="Tripathy S."/>
        </authorList>
    </citation>
    <scope>NUCLEOTIDE SEQUENCE [LARGE SCALE GENOMIC DNA]</scope>
    <source>
        <strain evidence="4 5">VB512170</strain>
    </source>
</reference>
<dbReference type="Proteomes" id="UP000031549">
    <property type="component" value="Unassembled WGS sequence"/>
</dbReference>
<dbReference type="SUPFAM" id="SSF50494">
    <property type="entry name" value="Trypsin-like serine proteases"/>
    <property type="match status" value="1"/>
</dbReference>
<feature type="repeat" description="TPR" evidence="3">
    <location>
        <begin position="361"/>
        <end position="394"/>
    </location>
</feature>
<organism evidence="4 5">
    <name type="scientific">Hassallia byssoidea VB512170</name>
    <dbReference type="NCBI Taxonomy" id="1304833"/>
    <lineage>
        <taxon>Bacteria</taxon>
        <taxon>Bacillati</taxon>
        <taxon>Cyanobacteriota</taxon>
        <taxon>Cyanophyceae</taxon>
        <taxon>Nostocales</taxon>
        <taxon>Tolypothrichaceae</taxon>
        <taxon>Hassallia</taxon>
    </lineage>
</organism>
<feature type="repeat" description="TPR" evidence="3">
    <location>
        <begin position="253"/>
        <end position="286"/>
    </location>
</feature>
<evidence type="ECO:0000313" key="4">
    <source>
        <dbReference type="EMBL" id="NEU72763.1"/>
    </source>
</evidence>
<keyword evidence="2 3" id="KW-0802">TPR repeat</keyword>
<keyword evidence="5" id="KW-1185">Reference proteome</keyword>
<dbReference type="InterPro" id="IPR050498">
    <property type="entry name" value="Ycf3"/>
</dbReference>
<keyword evidence="1" id="KW-0677">Repeat</keyword>
<dbReference type="Pfam" id="PF13181">
    <property type="entry name" value="TPR_8"/>
    <property type="match status" value="2"/>
</dbReference>
<accession>A0A846H6T2</accession>
<name>A0A846H6T2_9CYAN</name>
<dbReference type="Gene3D" id="2.40.10.10">
    <property type="entry name" value="Trypsin-like serine proteases"/>
    <property type="match status" value="2"/>
</dbReference>
<protein>
    <submittedName>
        <fullName evidence="4">Tetratricopeptide repeat protein</fullName>
    </submittedName>
</protein>
<dbReference type="SUPFAM" id="SSF48452">
    <property type="entry name" value="TPR-like"/>
    <property type="match status" value="2"/>
</dbReference>
<dbReference type="Pfam" id="PF13365">
    <property type="entry name" value="Trypsin_2"/>
    <property type="match status" value="1"/>
</dbReference>
<evidence type="ECO:0000313" key="5">
    <source>
        <dbReference type="Proteomes" id="UP000031549"/>
    </source>
</evidence>